<feature type="compositionally biased region" description="Acidic residues" evidence="3">
    <location>
        <begin position="90"/>
        <end position="109"/>
    </location>
</feature>
<feature type="coiled-coil region" evidence="2">
    <location>
        <begin position="360"/>
        <end position="408"/>
    </location>
</feature>
<dbReference type="GO" id="GO:0008270">
    <property type="term" value="F:zinc ion binding"/>
    <property type="evidence" value="ECO:0007669"/>
    <property type="project" value="UniProtKB-UniRule"/>
</dbReference>
<keyword evidence="1" id="KW-0479">Metal-binding</keyword>
<dbReference type="PROSITE" id="PS51083">
    <property type="entry name" value="ZF_HIT"/>
    <property type="match status" value="1"/>
</dbReference>
<dbReference type="InterPro" id="IPR039646">
    <property type="entry name" value="ZNHIT2"/>
</dbReference>
<dbReference type="AlphaFoldDB" id="A0A8H7RR23"/>
<dbReference type="InterPro" id="IPR007529">
    <property type="entry name" value="Znf_HIT"/>
</dbReference>
<protein>
    <recommendedName>
        <fullName evidence="4">HIT-type domain-containing protein</fullName>
    </recommendedName>
</protein>
<dbReference type="CDD" id="cd23024">
    <property type="entry name" value="zf-HIT_ZNHIT2-3"/>
    <property type="match status" value="1"/>
</dbReference>
<accession>A0A8H7RR23</accession>
<feature type="region of interest" description="Disordered" evidence="3">
    <location>
        <begin position="180"/>
        <end position="205"/>
    </location>
</feature>
<keyword evidence="1" id="KW-0862">Zinc</keyword>
<dbReference type="Pfam" id="PF04438">
    <property type="entry name" value="zf-HIT"/>
    <property type="match status" value="1"/>
</dbReference>
<dbReference type="SUPFAM" id="SSF144232">
    <property type="entry name" value="HIT/MYND zinc finger-like"/>
    <property type="match status" value="1"/>
</dbReference>
<dbReference type="EMBL" id="JAEPRC010000021">
    <property type="protein sequence ID" value="KAG2214707.1"/>
    <property type="molecule type" value="Genomic_DNA"/>
</dbReference>
<keyword evidence="2" id="KW-0175">Coiled coil</keyword>
<evidence type="ECO:0000259" key="4">
    <source>
        <dbReference type="PROSITE" id="PS51083"/>
    </source>
</evidence>
<evidence type="ECO:0000313" key="6">
    <source>
        <dbReference type="Proteomes" id="UP000650833"/>
    </source>
</evidence>
<dbReference type="Gene3D" id="3.30.60.190">
    <property type="match status" value="1"/>
</dbReference>
<feature type="region of interest" description="Disordered" evidence="3">
    <location>
        <begin position="89"/>
        <end position="109"/>
    </location>
</feature>
<sequence>MSSIKITQDNKQVLEPVNQTLCEICRKQFSNYVCPRCNLRYCSLACYKDLQHADCTESFYKDSVTAEIQNRELDKDSKNKMLEMLKRLEEENDSNDLMDDDNDDDDDQENELMNRFANIDIENTDPDLIWGLLSDKERLDFEQVLKDLEITGDWNKLDLPNYQPWWKHHLLLIQENDDEEEKENYDKKPALPKTVPDFTKLTQPATRSSPHLAWNLLHLLATYSYLMRHSLGDLLEDPEDTAKVCEELSVNVLYSKAANCPFQNVGDVVADLTERIIDRENTTAIGKREFNNQRRYDLRLLLLQDMEALLNDSIRAIYDFWQGINQIANAKKRNKKSLLLAARKLYFYLAAAGYLNNEGLKVLQLAIQNETNRVKAEKEEFFRDFEAAQDAIRKHQQQRKEAEKIKIQEL</sequence>
<evidence type="ECO:0000313" key="5">
    <source>
        <dbReference type="EMBL" id="KAG2214707.1"/>
    </source>
</evidence>
<dbReference type="OrthoDB" id="18412at2759"/>
<evidence type="ECO:0000256" key="3">
    <source>
        <dbReference type="SAM" id="MobiDB-lite"/>
    </source>
</evidence>
<evidence type="ECO:0000256" key="2">
    <source>
        <dbReference type="SAM" id="Coils"/>
    </source>
</evidence>
<organism evidence="5 6">
    <name type="scientific">Mucor plumbeus</name>
    <dbReference type="NCBI Taxonomy" id="97098"/>
    <lineage>
        <taxon>Eukaryota</taxon>
        <taxon>Fungi</taxon>
        <taxon>Fungi incertae sedis</taxon>
        <taxon>Mucoromycota</taxon>
        <taxon>Mucoromycotina</taxon>
        <taxon>Mucoromycetes</taxon>
        <taxon>Mucorales</taxon>
        <taxon>Mucorineae</taxon>
        <taxon>Mucoraceae</taxon>
        <taxon>Mucor</taxon>
    </lineage>
</organism>
<keyword evidence="1" id="KW-0863">Zinc-finger</keyword>
<gene>
    <name evidence="5" type="ORF">INT46_000926</name>
</gene>
<comment type="caution">
    <text evidence="5">The sequence shown here is derived from an EMBL/GenBank/DDBJ whole genome shotgun (WGS) entry which is preliminary data.</text>
</comment>
<feature type="domain" description="HIT-type" evidence="4">
    <location>
        <begin position="22"/>
        <end position="55"/>
    </location>
</feature>
<name>A0A8H7RR23_9FUNG</name>
<keyword evidence="6" id="KW-1185">Reference proteome</keyword>
<proteinExistence type="predicted"/>
<evidence type="ECO:0000256" key="1">
    <source>
        <dbReference type="PROSITE-ProRule" id="PRU00453"/>
    </source>
</evidence>
<dbReference type="PANTHER" id="PTHR15555:SF0">
    <property type="entry name" value="ZINC FINGER HIT DOMAIN-CONTAINING PROTEIN 2"/>
    <property type="match status" value="1"/>
</dbReference>
<dbReference type="PANTHER" id="PTHR15555">
    <property type="entry name" value="ZINC FINGER HIT DOMAIN CONTAINING PROTEIN 2 PROTEIN FON -RELATED"/>
    <property type="match status" value="1"/>
</dbReference>
<dbReference type="Proteomes" id="UP000650833">
    <property type="component" value="Unassembled WGS sequence"/>
</dbReference>
<reference evidence="5" key="1">
    <citation type="submission" date="2020-12" db="EMBL/GenBank/DDBJ databases">
        <title>Metabolic potential, ecology and presence of endohyphal bacteria is reflected in genomic diversity of Mucoromycotina.</title>
        <authorList>
            <person name="Muszewska A."/>
            <person name="Okrasinska A."/>
            <person name="Steczkiewicz K."/>
            <person name="Drgas O."/>
            <person name="Orlowska M."/>
            <person name="Perlinska-Lenart U."/>
            <person name="Aleksandrzak-Piekarczyk T."/>
            <person name="Szatraj K."/>
            <person name="Zielenkiewicz U."/>
            <person name="Pilsyk S."/>
            <person name="Malc E."/>
            <person name="Mieczkowski P."/>
            <person name="Kruszewska J.S."/>
            <person name="Biernat P."/>
            <person name="Pawlowska J."/>
        </authorList>
    </citation>
    <scope>NUCLEOTIDE SEQUENCE</scope>
    <source>
        <strain evidence="5">CBS 226.32</strain>
    </source>
</reference>